<keyword evidence="2" id="KW-0808">Transferase</keyword>
<feature type="compositionally biased region" description="Basic residues" evidence="1">
    <location>
        <begin position="143"/>
        <end position="157"/>
    </location>
</feature>
<feature type="region of interest" description="Disordered" evidence="1">
    <location>
        <begin position="1"/>
        <end position="213"/>
    </location>
</feature>
<evidence type="ECO:0000313" key="2">
    <source>
        <dbReference type="EMBL" id="CAA9275642.1"/>
    </source>
</evidence>
<dbReference type="AlphaFoldDB" id="A0A6J4JBB9"/>
<feature type="non-terminal residue" evidence="2">
    <location>
        <position position="213"/>
    </location>
</feature>
<feature type="compositionally biased region" description="Low complexity" evidence="1">
    <location>
        <begin position="68"/>
        <end position="82"/>
    </location>
</feature>
<sequence>ERRAPAGDGQIAGAGAGEDPPMPAVHAGGGGRPGRGGTGRHARRSGRLRRRPAHHRPRRGTGTLAAFRLRGGPPGRGVLRPPAGGGVGSSRRSGRADRDGYTAGDGRPARRCPVRSRHHERRTRFRRGRRLVGHRPSPGRRPGVPRHPHEHQRHWRRAAGPADRSGARDHDPAHARGSRHDRRSPRRHRRWPGHPDGRAGPNSRRASDRRPRL</sequence>
<feature type="non-terminal residue" evidence="2">
    <location>
        <position position="1"/>
    </location>
</feature>
<dbReference type="EMBL" id="CADCTB010000213">
    <property type="protein sequence ID" value="CAA9275642.1"/>
    <property type="molecule type" value="Genomic_DNA"/>
</dbReference>
<name>A0A6J4JBB9_9ACTN</name>
<feature type="compositionally biased region" description="Basic residues" evidence="1">
    <location>
        <begin position="176"/>
        <end position="192"/>
    </location>
</feature>
<protein>
    <submittedName>
        <fullName evidence="2">Uncharacterized nucleoside diphosphate sugar transferase SCO3743</fullName>
    </submittedName>
</protein>
<feature type="compositionally biased region" description="Basic and acidic residues" evidence="1">
    <location>
        <begin position="165"/>
        <end position="174"/>
    </location>
</feature>
<dbReference type="GO" id="GO:0016740">
    <property type="term" value="F:transferase activity"/>
    <property type="evidence" value="ECO:0007669"/>
    <property type="project" value="UniProtKB-KW"/>
</dbReference>
<reference evidence="2" key="1">
    <citation type="submission" date="2020-02" db="EMBL/GenBank/DDBJ databases">
        <authorList>
            <person name="Meier V. D."/>
        </authorList>
    </citation>
    <scope>NUCLEOTIDE SEQUENCE</scope>
    <source>
        <strain evidence="2">AVDCRST_MAG10</strain>
    </source>
</reference>
<gene>
    <name evidence="2" type="ORF">AVDCRST_MAG10-3581</name>
</gene>
<feature type="compositionally biased region" description="Basic residues" evidence="1">
    <location>
        <begin position="109"/>
        <end position="133"/>
    </location>
</feature>
<evidence type="ECO:0000256" key="1">
    <source>
        <dbReference type="SAM" id="MobiDB-lite"/>
    </source>
</evidence>
<feature type="compositionally biased region" description="Gly residues" evidence="1">
    <location>
        <begin position="27"/>
        <end position="37"/>
    </location>
</feature>
<proteinExistence type="predicted"/>
<organism evidence="2">
    <name type="scientific">uncultured Acidimicrobiales bacterium</name>
    <dbReference type="NCBI Taxonomy" id="310071"/>
    <lineage>
        <taxon>Bacteria</taxon>
        <taxon>Bacillati</taxon>
        <taxon>Actinomycetota</taxon>
        <taxon>Acidimicrobiia</taxon>
        <taxon>Acidimicrobiales</taxon>
        <taxon>environmental samples</taxon>
    </lineage>
</organism>
<accession>A0A6J4JBB9</accession>
<feature type="compositionally biased region" description="Basic residues" evidence="1">
    <location>
        <begin position="38"/>
        <end position="59"/>
    </location>
</feature>